<reference evidence="9 10" key="1">
    <citation type="submission" date="2016-06" db="EMBL/GenBank/DDBJ databases">
        <title>Evolution of pathogenesis and genome organization in the Tremellales.</title>
        <authorList>
            <person name="Cuomo C."/>
            <person name="Litvintseva A."/>
            <person name="Heitman J."/>
            <person name="Chen Y."/>
            <person name="Sun S."/>
            <person name="Springer D."/>
            <person name="Dromer F."/>
            <person name="Young S."/>
            <person name="Zeng Q."/>
            <person name="Chapman S."/>
            <person name="Gujja S."/>
            <person name="Saif S."/>
            <person name="Birren B."/>
        </authorList>
    </citation>
    <scope>NUCLEOTIDE SEQUENCE [LARGE SCALE GENOMIC DNA]</scope>
    <source>
        <strain evidence="9 10">ATCC 28783</strain>
    </source>
</reference>
<dbReference type="SMART" id="SM00443">
    <property type="entry name" value="G_patch"/>
    <property type="match status" value="1"/>
</dbReference>
<dbReference type="VEuPathDB" id="FungiDB:TREMEDRAFT_69868"/>
<dbReference type="InParanoid" id="A0A4Q1B8N4"/>
<comment type="caution">
    <text evidence="9">The sequence shown here is derived from an EMBL/GenBank/DDBJ whole genome shotgun (WGS) entry which is preliminary data.</text>
</comment>
<dbReference type="InterPro" id="IPR045211">
    <property type="entry name" value="TFP11/STIP/Ntr1"/>
</dbReference>
<dbReference type="GO" id="GO:0071008">
    <property type="term" value="C:U2-type post-mRNA release spliceosomal complex"/>
    <property type="evidence" value="ECO:0007669"/>
    <property type="project" value="TreeGrafter"/>
</dbReference>
<evidence type="ECO:0000256" key="7">
    <source>
        <dbReference type="SAM" id="MobiDB-lite"/>
    </source>
</evidence>
<dbReference type="OrthoDB" id="4822at2759"/>
<keyword evidence="3" id="KW-0507">mRNA processing</keyword>
<dbReference type="GO" id="GO:0000390">
    <property type="term" value="P:spliceosomal complex disassembly"/>
    <property type="evidence" value="ECO:0007669"/>
    <property type="project" value="InterPro"/>
</dbReference>
<feature type="compositionally biased region" description="Low complexity" evidence="7">
    <location>
        <begin position="920"/>
        <end position="934"/>
    </location>
</feature>
<comment type="similarity">
    <text evidence="2">Belongs to the TFP11/STIP family.</text>
</comment>
<feature type="region of interest" description="Disordered" evidence="7">
    <location>
        <begin position="908"/>
        <end position="942"/>
    </location>
</feature>
<dbReference type="InterPro" id="IPR022783">
    <property type="entry name" value="GCFC_dom"/>
</dbReference>
<dbReference type="PANTHER" id="PTHR23329:SF1">
    <property type="entry name" value="TUFTELIN-INTERACTING PROTEIN 11"/>
    <property type="match status" value="1"/>
</dbReference>
<feature type="compositionally biased region" description="Low complexity" evidence="7">
    <location>
        <begin position="10"/>
        <end position="26"/>
    </location>
</feature>
<dbReference type="Pfam" id="PF07842">
    <property type="entry name" value="GCFC"/>
    <property type="match status" value="1"/>
</dbReference>
<dbReference type="STRING" id="5217.A0A4Q1B8N4"/>
<evidence type="ECO:0000259" key="8">
    <source>
        <dbReference type="PROSITE" id="PS50174"/>
    </source>
</evidence>
<feature type="compositionally biased region" description="Acidic residues" evidence="7">
    <location>
        <begin position="140"/>
        <end position="153"/>
    </location>
</feature>
<dbReference type="EMBL" id="SDIL01000158">
    <property type="protein sequence ID" value="RXK35119.1"/>
    <property type="molecule type" value="Genomic_DNA"/>
</dbReference>
<dbReference type="AlphaFoldDB" id="A0A4Q1B8N4"/>
<keyword evidence="6" id="KW-0539">Nucleus</keyword>
<accession>A0A4Q1B8N4</accession>
<dbReference type="Pfam" id="PF12457">
    <property type="entry name" value="TIP_N"/>
    <property type="match status" value="1"/>
</dbReference>
<name>A0A4Q1B8N4_TREME</name>
<dbReference type="InterPro" id="IPR022159">
    <property type="entry name" value="STIP/TFIP11_N"/>
</dbReference>
<proteinExistence type="inferred from homology"/>
<sequence length="1022" mass="112333">MPRRRKDYLSDGSDSDASQSGQSEGGFNSQEDEDSRAERELFEYNGNKRRKKGGGKEAAWEGIFGEEEEDYRAGGRGLGSKRGVRGGKASSSRTDWTKYVFVFLENYKLSLNRAPAFVPKAANTEVSKSEEVRDVKMASEDEEESGSENDTDDEPTRPPSPRVREEEPEEDDQPRRGMGMGLGFKPASSVDDEVPLQDEDGGANPKIGGRAGIGSSNRGRGGIGSSSRAGLGATEMPTTASAGSVRGGLGSSNAPSNMMDSPTPTPSVPSAFGRPTVLPTSEAGPSRPQSSFRARPAAPTTAPPPTANLTAAEKAHFRSIESSFGARMLAKAGWVAGKGLGMMEDGRAVPVAAGKIIRGQGISSGIRTEDSKRDARRRGEKVSDDEEEKPRRRGKAGRAGGNDGPNREQEQGWKNQRKVKVKVEHKTYEQLLAEAGQSAAAGVGQIIDARGGEMKEVSSMSALSLSSWTPTSDSTQLPELRHNLRLILDVGKDDVTAAAREGKMINERRAWSLKEEERARRRVEEADKESRRLERISTLIESITTKAAAQAAHADPSLARLTEDFGILLNDFKDEYVALGLDDVVLKRSLNTWQPFEVSSDVLLSSLKPWRHAFNLPRSDNDDAQALVPSDNSSNGVNGHNIINGERDMSAWETLLWTAWLPKVRSAINNEWDPSKPQAAVHLLESWDPILPPFIRDNIIDQLVLPKVKAAADHWDPRRAKLGKGVKSLAGVVFPWLPLLGARADEMLEGATRRLRSAMRSWVVKDGVPDELLRWRKDVFSSSEWDKLMLQTVVPKLGATLREDFTINPRSQDMVPLVDWVMPWHNLLRPSVFSHLIEVEFFPKWLDILYIWLIQPTYKPDEVANWYDWWKRQFPQEVLDMRGIAHGFDTGIQLMMSAVDLGPEAPSKLRKPNYAPLPPSKSSKSSSKSTTSVSRPRPMESTMGDITFRNLAEEAAAQHDLIFLPLGKSHLQTGKPLFKVAKDATGRGGLTIYVGESAVFAQGEDGTYKAVSLEDMVKRALA</sequence>
<dbReference type="Pfam" id="PF01585">
    <property type="entry name" value="G-patch"/>
    <property type="match status" value="1"/>
</dbReference>
<feature type="compositionally biased region" description="Polar residues" evidence="7">
    <location>
        <begin position="251"/>
        <end position="262"/>
    </location>
</feature>
<evidence type="ECO:0000256" key="4">
    <source>
        <dbReference type="ARBA" id="ARBA00022728"/>
    </source>
</evidence>
<keyword evidence="10" id="KW-1185">Reference proteome</keyword>
<organism evidence="9 10">
    <name type="scientific">Tremella mesenterica</name>
    <name type="common">Jelly fungus</name>
    <dbReference type="NCBI Taxonomy" id="5217"/>
    <lineage>
        <taxon>Eukaryota</taxon>
        <taxon>Fungi</taxon>
        <taxon>Dikarya</taxon>
        <taxon>Basidiomycota</taxon>
        <taxon>Agaricomycotina</taxon>
        <taxon>Tremellomycetes</taxon>
        <taxon>Tremellales</taxon>
        <taxon>Tremellaceae</taxon>
        <taxon>Tremella</taxon>
    </lineage>
</organism>
<evidence type="ECO:0000256" key="5">
    <source>
        <dbReference type="ARBA" id="ARBA00023187"/>
    </source>
</evidence>
<dbReference type="InterPro" id="IPR000467">
    <property type="entry name" value="G_patch_dom"/>
</dbReference>
<dbReference type="GO" id="GO:0003676">
    <property type="term" value="F:nucleic acid binding"/>
    <property type="evidence" value="ECO:0007669"/>
    <property type="project" value="InterPro"/>
</dbReference>
<gene>
    <name evidence="9" type="ORF">M231_07636</name>
</gene>
<dbReference type="FunCoup" id="A0A4Q1B8N4">
    <property type="interactions" value="617"/>
</dbReference>
<feature type="compositionally biased region" description="Acidic residues" evidence="7">
    <location>
        <begin position="190"/>
        <end position="201"/>
    </location>
</feature>
<evidence type="ECO:0000256" key="6">
    <source>
        <dbReference type="ARBA" id="ARBA00023242"/>
    </source>
</evidence>
<evidence type="ECO:0000256" key="1">
    <source>
        <dbReference type="ARBA" id="ARBA00004123"/>
    </source>
</evidence>
<evidence type="ECO:0000313" key="9">
    <source>
        <dbReference type="EMBL" id="RXK35119.1"/>
    </source>
</evidence>
<feature type="region of interest" description="Disordered" evidence="7">
    <location>
        <begin position="1"/>
        <end position="92"/>
    </location>
</feature>
<evidence type="ECO:0000313" key="10">
    <source>
        <dbReference type="Proteomes" id="UP000289152"/>
    </source>
</evidence>
<feature type="domain" description="G-patch" evidence="8">
    <location>
        <begin position="321"/>
        <end position="367"/>
    </location>
</feature>
<feature type="compositionally biased region" description="Basic and acidic residues" evidence="7">
    <location>
        <begin position="127"/>
        <end position="139"/>
    </location>
</feature>
<evidence type="ECO:0000256" key="3">
    <source>
        <dbReference type="ARBA" id="ARBA00022664"/>
    </source>
</evidence>
<comment type="subcellular location">
    <subcellularLocation>
        <location evidence="1">Nucleus</location>
    </subcellularLocation>
</comment>
<dbReference type="PANTHER" id="PTHR23329">
    <property type="entry name" value="TUFTELIN-INTERACTING PROTEIN 11-RELATED"/>
    <property type="match status" value="1"/>
</dbReference>
<feature type="region of interest" description="Disordered" evidence="7">
    <location>
        <begin position="115"/>
        <end position="308"/>
    </location>
</feature>
<keyword evidence="5" id="KW-0508">mRNA splicing</keyword>
<feature type="region of interest" description="Disordered" evidence="7">
    <location>
        <begin position="363"/>
        <end position="418"/>
    </location>
</feature>
<evidence type="ECO:0000256" key="2">
    <source>
        <dbReference type="ARBA" id="ARBA00010900"/>
    </source>
</evidence>
<dbReference type="PROSITE" id="PS50174">
    <property type="entry name" value="G_PATCH"/>
    <property type="match status" value="1"/>
</dbReference>
<dbReference type="Proteomes" id="UP000289152">
    <property type="component" value="Unassembled WGS sequence"/>
</dbReference>
<keyword evidence="4" id="KW-0747">Spliceosome</keyword>
<protein>
    <recommendedName>
        <fullName evidence="8">G-patch domain-containing protein</fullName>
    </recommendedName>
</protein>